<evidence type="ECO:0000313" key="2">
    <source>
        <dbReference type="Proteomes" id="UP000095282"/>
    </source>
</evidence>
<keyword evidence="2" id="KW-1185">Reference proteome</keyword>
<dbReference type="AlphaFoldDB" id="A0A1I7TLL9"/>
<organism evidence="2 3">
    <name type="scientific">Caenorhabditis tropicalis</name>
    <dbReference type="NCBI Taxonomy" id="1561998"/>
    <lineage>
        <taxon>Eukaryota</taxon>
        <taxon>Metazoa</taxon>
        <taxon>Ecdysozoa</taxon>
        <taxon>Nematoda</taxon>
        <taxon>Chromadorea</taxon>
        <taxon>Rhabditida</taxon>
        <taxon>Rhabditina</taxon>
        <taxon>Rhabditomorpha</taxon>
        <taxon>Rhabditoidea</taxon>
        <taxon>Rhabditidae</taxon>
        <taxon>Peloderinae</taxon>
        <taxon>Caenorhabditis</taxon>
    </lineage>
</organism>
<dbReference type="WBParaSite" id="Csp11.Scaffold628.g7138.t1">
    <property type="protein sequence ID" value="Csp11.Scaffold628.g7138.t1"/>
    <property type="gene ID" value="Csp11.Scaffold628.g7138"/>
</dbReference>
<evidence type="ECO:0000313" key="3">
    <source>
        <dbReference type="WBParaSite" id="Csp11.Scaffold628.g7138.t1"/>
    </source>
</evidence>
<evidence type="ECO:0000256" key="1">
    <source>
        <dbReference type="SAM" id="MobiDB-lite"/>
    </source>
</evidence>
<accession>A0A1I7TLL9</accession>
<dbReference type="Proteomes" id="UP000095282">
    <property type="component" value="Unplaced"/>
</dbReference>
<proteinExistence type="predicted"/>
<sequence length="240" mass="26895">MCVSHAMDKVRNTELTEIPGIKKLPCSSIRLERMQLKQPNSSNRHEAVLPTSAGCTSQRSSFSRASRVNPIYPSFDELKYRLTRGRPIRKVNVEAEKQEGTSQNVHVPQEEELAPLVLNSRSRASSMPVLSPNHVDATLELGQPVNPAHQIRQEGNQVQPVLQPENLQVPQLPDHGQNLANIFSFAIGLDMRPVNQQQMARGIPYQNPIHPLLVMIPGENDEHLGLGRMPLQPDLVRNRQ</sequence>
<protein>
    <submittedName>
        <fullName evidence="3">Uncharacterized protein</fullName>
    </submittedName>
</protein>
<feature type="region of interest" description="Disordered" evidence="1">
    <location>
        <begin position="37"/>
        <end position="61"/>
    </location>
</feature>
<name>A0A1I7TLL9_9PELO</name>
<reference evidence="3" key="1">
    <citation type="submission" date="2016-11" db="UniProtKB">
        <authorList>
            <consortium name="WormBaseParasite"/>
        </authorList>
    </citation>
    <scope>IDENTIFICATION</scope>
</reference>